<keyword evidence="3" id="KW-1185">Reference proteome</keyword>
<dbReference type="Gene3D" id="3.80.10.10">
    <property type="entry name" value="Ribonuclease Inhibitor"/>
    <property type="match status" value="1"/>
</dbReference>
<protein>
    <recommendedName>
        <fullName evidence="1">Disease resistance protein At4g27190-like leucine-rich repeats domain-containing protein</fullName>
    </recommendedName>
</protein>
<accession>A0AAQ3UNK2</accession>
<dbReference type="InterPro" id="IPR032675">
    <property type="entry name" value="LRR_dom_sf"/>
</dbReference>
<organism evidence="2 3">
    <name type="scientific">Paspalum notatum var. saurae</name>
    <dbReference type="NCBI Taxonomy" id="547442"/>
    <lineage>
        <taxon>Eukaryota</taxon>
        <taxon>Viridiplantae</taxon>
        <taxon>Streptophyta</taxon>
        <taxon>Embryophyta</taxon>
        <taxon>Tracheophyta</taxon>
        <taxon>Spermatophyta</taxon>
        <taxon>Magnoliopsida</taxon>
        <taxon>Liliopsida</taxon>
        <taxon>Poales</taxon>
        <taxon>Poaceae</taxon>
        <taxon>PACMAD clade</taxon>
        <taxon>Panicoideae</taxon>
        <taxon>Andropogonodae</taxon>
        <taxon>Paspaleae</taxon>
        <taxon>Paspalinae</taxon>
        <taxon>Paspalum</taxon>
    </lineage>
</organism>
<dbReference type="AlphaFoldDB" id="A0AAQ3UNK2"/>
<dbReference type="InterPro" id="IPR057135">
    <property type="entry name" value="At4g27190-like_LRR"/>
</dbReference>
<dbReference type="InterPro" id="IPR050905">
    <property type="entry name" value="Plant_NBS-LRR"/>
</dbReference>
<name>A0AAQ3UNK2_PASNO</name>
<dbReference type="EMBL" id="CP144753">
    <property type="protein sequence ID" value="WVZ93242.1"/>
    <property type="molecule type" value="Genomic_DNA"/>
</dbReference>
<proteinExistence type="predicted"/>
<evidence type="ECO:0000259" key="1">
    <source>
        <dbReference type="Pfam" id="PF23247"/>
    </source>
</evidence>
<dbReference type="PANTHER" id="PTHR33463">
    <property type="entry name" value="NB-ARC DOMAIN-CONTAINING PROTEIN-RELATED"/>
    <property type="match status" value="1"/>
</dbReference>
<feature type="domain" description="Disease resistance protein At4g27190-like leucine-rich repeats" evidence="1">
    <location>
        <begin position="262"/>
        <end position="369"/>
    </location>
</feature>
<sequence>MLDLKDGVVQVPSLQRVILLGCEKIPFAMLWPKNGMPNLMLLCIDTGRAGARPKTPHDDFALVSKEHEGYCHARVAVTDMRFLQSLLLASGYKFCWNTARSKIKDKTTEEKMGPYSPKKLVASPLHKSQIPKSHRTYASEINFDKATEDHDGSSVSVEQFQPLEFHLEIGVETSSTNVVTEDGIRTVRFLINRVQSLHVHDNSSIDTVIPGSVGTRESWSGLRSCSIERCPNLNTVFTTDARDLSGGSSLDGTLYLEQRMGTHSDFGKLRAINLYMCPRLTFTFPLSWSNTLSSLETLCIVSCDDLYQIFPIEAEFLKELPGGHPIRGDLELPELKHIFLHELHRLRRICPIKNLETIWVRGCWSLKRLPATSDCPDSSPVVNCKNDWWKKLECDGKEACHHPSLFEQRHSNYYKNTMLRRSVLR</sequence>
<dbReference type="SUPFAM" id="SSF52047">
    <property type="entry name" value="RNI-like"/>
    <property type="match status" value="1"/>
</dbReference>
<reference evidence="2 3" key="1">
    <citation type="submission" date="2024-02" db="EMBL/GenBank/DDBJ databases">
        <title>High-quality chromosome-scale genome assembly of Pensacola bahiagrass (Paspalum notatum Flugge var. saurae).</title>
        <authorList>
            <person name="Vega J.M."/>
            <person name="Podio M."/>
            <person name="Orjuela J."/>
            <person name="Siena L.A."/>
            <person name="Pessino S.C."/>
            <person name="Combes M.C."/>
            <person name="Mariac C."/>
            <person name="Albertini E."/>
            <person name="Pupilli F."/>
            <person name="Ortiz J.P.A."/>
            <person name="Leblanc O."/>
        </authorList>
    </citation>
    <scope>NUCLEOTIDE SEQUENCE [LARGE SCALE GENOMIC DNA]</scope>
    <source>
        <strain evidence="2">R1</strain>
        <tissue evidence="2">Leaf</tissue>
    </source>
</reference>
<dbReference type="PANTHER" id="PTHR33463:SF188">
    <property type="entry name" value="NB-ARC DOMAIN-CONTAINING PROTEIN"/>
    <property type="match status" value="1"/>
</dbReference>
<gene>
    <name evidence="2" type="ORF">U9M48_039240</name>
</gene>
<dbReference type="Proteomes" id="UP001341281">
    <property type="component" value="Chromosome 09"/>
</dbReference>
<evidence type="ECO:0000313" key="3">
    <source>
        <dbReference type="Proteomes" id="UP001341281"/>
    </source>
</evidence>
<dbReference type="Pfam" id="PF23247">
    <property type="entry name" value="LRR_RPS2"/>
    <property type="match status" value="1"/>
</dbReference>
<evidence type="ECO:0000313" key="2">
    <source>
        <dbReference type="EMBL" id="WVZ93242.1"/>
    </source>
</evidence>